<dbReference type="Gene3D" id="3.40.190.170">
    <property type="entry name" value="Bacterial extracellular solute-binding protein, family 7"/>
    <property type="match status" value="1"/>
</dbReference>
<evidence type="ECO:0000256" key="2">
    <source>
        <dbReference type="ARBA" id="ARBA00022448"/>
    </source>
</evidence>
<dbReference type="CDD" id="cd13674">
    <property type="entry name" value="PBP2_TRAP_SBP_like_1"/>
    <property type="match status" value="1"/>
</dbReference>
<evidence type="ECO:0000256" key="1">
    <source>
        <dbReference type="ARBA" id="ARBA00009023"/>
    </source>
</evidence>
<dbReference type="PIRSF" id="PIRSF006470">
    <property type="entry name" value="DctB"/>
    <property type="match status" value="1"/>
</dbReference>
<dbReference type="RefSeq" id="WP_284195690.1">
    <property type="nucleotide sequence ID" value="NZ_BSOG01000001.1"/>
</dbReference>
<comment type="caution">
    <text evidence="5">The sequence shown here is derived from an EMBL/GenBank/DDBJ whole genome shotgun (WGS) entry which is preliminary data.</text>
</comment>
<proteinExistence type="inferred from homology"/>
<keyword evidence="6" id="KW-1185">Reference proteome</keyword>
<dbReference type="NCBIfam" id="TIGR00787">
    <property type="entry name" value="dctP"/>
    <property type="match status" value="1"/>
</dbReference>
<protein>
    <submittedName>
        <fullName evidence="5">C4-dicarboxylate ABC transporter</fullName>
    </submittedName>
</protein>
<evidence type="ECO:0000256" key="3">
    <source>
        <dbReference type="ARBA" id="ARBA00022729"/>
    </source>
</evidence>
<organism evidence="5 6">
    <name type="scientific">Chitinimonas prasina</name>
    <dbReference type="NCBI Taxonomy" id="1434937"/>
    <lineage>
        <taxon>Bacteria</taxon>
        <taxon>Pseudomonadati</taxon>
        <taxon>Pseudomonadota</taxon>
        <taxon>Betaproteobacteria</taxon>
        <taxon>Neisseriales</taxon>
        <taxon>Chitinibacteraceae</taxon>
        <taxon>Chitinimonas</taxon>
    </lineage>
</organism>
<keyword evidence="2" id="KW-0813">Transport</keyword>
<dbReference type="NCBIfam" id="NF037995">
    <property type="entry name" value="TRAP_S1"/>
    <property type="match status" value="1"/>
</dbReference>
<evidence type="ECO:0000313" key="6">
    <source>
        <dbReference type="Proteomes" id="UP001156706"/>
    </source>
</evidence>
<dbReference type="InterPro" id="IPR018389">
    <property type="entry name" value="DctP_fam"/>
</dbReference>
<sequence length="333" mass="37496">MRLAPLLLAALLAATGLAHADGPILIKFSHVVAPDTPKGRAAEKFKELAEKLTAGKVKVQVYPNSQLYKDREELEALQINAVQMLAPSLSKFGPLGLRQFELFDLPYIFPSDKVLYRVMDGEIGQRLFKQLEPRGMVGLAYWDNGFKHFSANKPLRKPDDFKGVKMRVQSSKVLEAQMRALGAKPQVMAFSEVHSALQQGVVDGTENPESNFYSQRMYEVQTHLTLSQHGYLGYAVVVNKRFWDGLPGEIRQQLGEAMRETTVFERQLADQENRKALEAIRAAKTTEIYLLPTADREVLRKRMLPVHTQFMDVIGRDLVLGTYKIAREVAANP</sequence>
<dbReference type="PANTHER" id="PTHR33376">
    <property type="match status" value="1"/>
</dbReference>
<dbReference type="InterPro" id="IPR004682">
    <property type="entry name" value="TRAP_DctP"/>
</dbReference>
<dbReference type="EMBL" id="BSOG01000001">
    <property type="protein sequence ID" value="GLR12571.1"/>
    <property type="molecule type" value="Genomic_DNA"/>
</dbReference>
<dbReference type="InterPro" id="IPR038404">
    <property type="entry name" value="TRAP_DctP_sf"/>
</dbReference>
<dbReference type="PANTHER" id="PTHR33376:SF7">
    <property type="entry name" value="C4-DICARBOXYLATE-BINDING PROTEIN DCTB"/>
    <property type="match status" value="1"/>
</dbReference>
<evidence type="ECO:0000256" key="4">
    <source>
        <dbReference type="SAM" id="SignalP"/>
    </source>
</evidence>
<comment type="similarity">
    <text evidence="1">Belongs to the bacterial solute-binding protein 7 family.</text>
</comment>
<name>A0ABQ5YH17_9NEIS</name>
<accession>A0ABQ5YH17</accession>
<dbReference type="Pfam" id="PF03480">
    <property type="entry name" value="DctP"/>
    <property type="match status" value="1"/>
</dbReference>
<feature type="signal peptide" evidence="4">
    <location>
        <begin position="1"/>
        <end position="20"/>
    </location>
</feature>
<keyword evidence="3 4" id="KW-0732">Signal</keyword>
<gene>
    <name evidence="5" type="ORF">GCM10007907_13610</name>
</gene>
<feature type="chain" id="PRO_5046259949" evidence="4">
    <location>
        <begin position="21"/>
        <end position="333"/>
    </location>
</feature>
<dbReference type="Proteomes" id="UP001156706">
    <property type="component" value="Unassembled WGS sequence"/>
</dbReference>
<reference evidence="6" key="1">
    <citation type="journal article" date="2019" name="Int. J. Syst. Evol. Microbiol.">
        <title>The Global Catalogue of Microorganisms (GCM) 10K type strain sequencing project: providing services to taxonomists for standard genome sequencing and annotation.</title>
        <authorList>
            <consortium name="The Broad Institute Genomics Platform"/>
            <consortium name="The Broad Institute Genome Sequencing Center for Infectious Disease"/>
            <person name="Wu L."/>
            <person name="Ma J."/>
        </authorList>
    </citation>
    <scope>NUCLEOTIDE SEQUENCE [LARGE SCALE GENOMIC DNA]</scope>
    <source>
        <strain evidence="6">NBRC 110044</strain>
    </source>
</reference>
<evidence type="ECO:0000313" key="5">
    <source>
        <dbReference type="EMBL" id="GLR12571.1"/>
    </source>
</evidence>